<evidence type="ECO:0000259" key="1">
    <source>
        <dbReference type="Pfam" id="PF13271"/>
    </source>
</evidence>
<dbReference type="AlphaFoldDB" id="A0A3S4CI43"/>
<comment type="caution">
    <text evidence="2">The sequence shown here is derived from an EMBL/GenBank/DDBJ whole genome shotgun (WGS) entry which is preliminary data.</text>
</comment>
<reference evidence="3" key="1">
    <citation type="submission" date="2018-10" db="EMBL/GenBank/DDBJ databases">
        <authorList>
            <person name="Peiro R."/>
            <person name="Begona"/>
            <person name="Cbmso G."/>
            <person name="Lopez M."/>
            <person name="Gonzalez S."/>
            <person name="Sacristan E."/>
            <person name="Castillo E."/>
        </authorList>
    </citation>
    <scope>NUCLEOTIDE SEQUENCE [LARGE SCALE GENOMIC DNA]</scope>
</reference>
<protein>
    <recommendedName>
        <fullName evidence="1">DUF4062 domain-containing protein</fullName>
    </recommendedName>
</protein>
<dbReference type="RefSeq" id="WP_129609586.1">
    <property type="nucleotide sequence ID" value="NZ_UWOC01000154.1"/>
</dbReference>
<sequence length="347" mass="38015">MPRTLTEYRVFIGSPGGLDEERKGFRATIDRFNEVHGNPTGVVFAAVGWEETLGGVGRPQEQINKDLRGCDYAVFVLHDRWGSPTGNGKTSGTEEEWDLALELYAARKIHNICLFFKELAPGKLRNPNRQLAKVLAFKAAIVAAHKHTFKLYAKTKEFCFNLEKHLGHWLRNHAARRSAGVAVALEALDAADRTAQTNKAPSYGYWLGEAKALLGTKKPEDALFCVERALALAATDLDWAEAENVRGIALHHLSDARGAVESFDAIVARLAGTAVLYEQVRLAIALVNKGISLDAFARSDEALVAYTDVVTRFGSRTELALKEQVTAALINKGAALGELRQSRSMTT</sequence>
<dbReference type="EMBL" id="UWOC01000154">
    <property type="protein sequence ID" value="VCU09781.1"/>
    <property type="molecule type" value="Genomic_DNA"/>
</dbReference>
<dbReference type="InterPro" id="IPR025139">
    <property type="entry name" value="DUF4062"/>
</dbReference>
<dbReference type="SUPFAM" id="SSF48452">
    <property type="entry name" value="TPR-like"/>
    <property type="match status" value="1"/>
</dbReference>
<dbReference type="Proteomes" id="UP000289200">
    <property type="component" value="Unassembled WGS sequence"/>
</dbReference>
<name>A0A3S4CI43_9BRAD</name>
<proteinExistence type="predicted"/>
<organism evidence="2 3">
    <name type="scientific">Rhodoplanes serenus</name>
    <dbReference type="NCBI Taxonomy" id="200615"/>
    <lineage>
        <taxon>Bacteria</taxon>
        <taxon>Pseudomonadati</taxon>
        <taxon>Pseudomonadota</taxon>
        <taxon>Alphaproteobacteria</taxon>
        <taxon>Hyphomicrobiales</taxon>
        <taxon>Nitrobacteraceae</taxon>
        <taxon>Rhodoplanes</taxon>
    </lineage>
</organism>
<keyword evidence="3" id="KW-1185">Reference proteome</keyword>
<evidence type="ECO:0000313" key="2">
    <source>
        <dbReference type="EMBL" id="VCU09781.1"/>
    </source>
</evidence>
<feature type="domain" description="DUF4062" evidence="1">
    <location>
        <begin position="9"/>
        <end position="100"/>
    </location>
</feature>
<gene>
    <name evidence="2" type="ORF">RHODGE_RHODGE_02951</name>
</gene>
<dbReference type="InterPro" id="IPR011990">
    <property type="entry name" value="TPR-like_helical_dom_sf"/>
</dbReference>
<dbReference type="OrthoDB" id="9784936at2"/>
<dbReference type="Pfam" id="PF13271">
    <property type="entry name" value="DUF4062"/>
    <property type="match status" value="1"/>
</dbReference>
<dbReference type="Gene3D" id="1.25.40.10">
    <property type="entry name" value="Tetratricopeptide repeat domain"/>
    <property type="match status" value="1"/>
</dbReference>
<accession>A0A3S4CI43</accession>
<evidence type="ECO:0000313" key="3">
    <source>
        <dbReference type="Proteomes" id="UP000289200"/>
    </source>
</evidence>